<dbReference type="EMBL" id="DQVM01000141">
    <property type="protein sequence ID" value="HIQ30356.1"/>
    <property type="molecule type" value="Genomic_DNA"/>
</dbReference>
<feature type="transmembrane region" description="Helical" evidence="1">
    <location>
        <begin position="91"/>
        <end position="114"/>
    </location>
</feature>
<feature type="non-terminal residue" evidence="2">
    <location>
        <position position="166"/>
    </location>
</feature>
<keyword evidence="1" id="KW-0472">Membrane</keyword>
<gene>
    <name evidence="2" type="ORF">EYH45_07320</name>
</gene>
<feature type="transmembrane region" description="Helical" evidence="1">
    <location>
        <begin position="138"/>
        <end position="161"/>
    </location>
</feature>
<name>A0A832ZWX5_CALS0</name>
<keyword evidence="1" id="KW-0812">Transmembrane</keyword>
<proteinExistence type="predicted"/>
<dbReference type="AlphaFoldDB" id="A0A832ZWX5"/>
<evidence type="ECO:0000313" key="3">
    <source>
        <dbReference type="Proteomes" id="UP000608579"/>
    </source>
</evidence>
<dbReference type="Proteomes" id="UP000608579">
    <property type="component" value="Unassembled WGS sequence"/>
</dbReference>
<comment type="caution">
    <text evidence="2">The sequence shown here is derived from an EMBL/GenBank/DDBJ whole genome shotgun (WGS) entry which is preliminary data.</text>
</comment>
<evidence type="ECO:0000256" key="1">
    <source>
        <dbReference type="SAM" id="Phobius"/>
    </source>
</evidence>
<organism evidence="2 3">
    <name type="scientific">Caldiarchaeum subterraneum</name>
    <dbReference type="NCBI Taxonomy" id="311458"/>
    <lineage>
        <taxon>Archaea</taxon>
        <taxon>Nitrososphaerota</taxon>
        <taxon>Candidatus Caldarchaeales</taxon>
        <taxon>Candidatus Caldarchaeaceae</taxon>
        <taxon>Candidatus Caldarchaeum</taxon>
    </lineage>
</organism>
<evidence type="ECO:0000313" key="2">
    <source>
        <dbReference type="EMBL" id="HIQ30356.1"/>
    </source>
</evidence>
<reference evidence="2" key="1">
    <citation type="journal article" date="2020" name="ISME J.">
        <title>Gammaproteobacteria mediating utilization of methyl-, sulfur- and petroleum organic compounds in deep ocean hydrothermal plumes.</title>
        <authorList>
            <person name="Zhou Z."/>
            <person name="Liu Y."/>
            <person name="Pan J."/>
            <person name="Cron B.R."/>
            <person name="Toner B.M."/>
            <person name="Anantharaman K."/>
            <person name="Breier J.A."/>
            <person name="Dick G.J."/>
            <person name="Li M."/>
        </authorList>
    </citation>
    <scope>NUCLEOTIDE SEQUENCE</scope>
    <source>
        <strain evidence="2">SZUA-1515</strain>
    </source>
</reference>
<accession>A0A832ZWX5</accession>
<evidence type="ECO:0008006" key="4">
    <source>
        <dbReference type="Google" id="ProtNLM"/>
    </source>
</evidence>
<sequence length="166" mass="18943">MKLSSRSSFILVLFLLFLAAFTLRAYVWFTGLSYRIGWTPFDAGYYPFDGIKVIESYLSLNFSEVEVFHPVFTRLLIGVVFSLSRSIFPDNYIIAALLFPILFSSFMAPLLYVVGREVGGGKVGLLAALLYIFDPFSIRFSIIFLDLPMIFFLSLSFLLLYKLKYG</sequence>
<protein>
    <recommendedName>
        <fullName evidence="4">Glycosyltransferase RgtA/B/C/D-like domain-containing protein</fullName>
    </recommendedName>
</protein>
<keyword evidence="1" id="KW-1133">Transmembrane helix</keyword>